<sequence length="96" mass="10892">MLTVNRTAYTNLTFSPFFWSSTFTDGLYFPRKNASEWGPVIIIPLLATIVLAITVFLLVMFRQNPTFVISTVAGCLIFITIYLILVALDSTKQFLY</sequence>
<evidence type="ECO:0000256" key="1">
    <source>
        <dbReference type="SAM" id="Phobius"/>
    </source>
</evidence>
<dbReference type="EMBL" id="OU900098">
    <property type="protein sequence ID" value="CAG9862438.1"/>
    <property type="molecule type" value="Genomic_DNA"/>
</dbReference>
<organism evidence="2 3">
    <name type="scientific">Phyllotreta striolata</name>
    <name type="common">Striped flea beetle</name>
    <name type="synonym">Crioceris striolata</name>
    <dbReference type="NCBI Taxonomy" id="444603"/>
    <lineage>
        <taxon>Eukaryota</taxon>
        <taxon>Metazoa</taxon>
        <taxon>Ecdysozoa</taxon>
        <taxon>Arthropoda</taxon>
        <taxon>Hexapoda</taxon>
        <taxon>Insecta</taxon>
        <taxon>Pterygota</taxon>
        <taxon>Neoptera</taxon>
        <taxon>Endopterygota</taxon>
        <taxon>Coleoptera</taxon>
        <taxon>Polyphaga</taxon>
        <taxon>Cucujiformia</taxon>
        <taxon>Chrysomeloidea</taxon>
        <taxon>Chrysomelidae</taxon>
        <taxon>Galerucinae</taxon>
        <taxon>Alticini</taxon>
        <taxon>Phyllotreta</taxon>
    </lineage>
</organism>
<evidence type="ECO:0000313" key="3">
    <source>
        <dbReference type="Proteomes" id="UP001153712"/>
    </source>
</evidence>
<proteinExistence type="predicted"/>
<reference evidence="2" key="1">
    <citation type="submission" date="2022-01" db="EMBL/GenBank/DDBJ databases">
        <authorList>
            <person name="King R."/>
        </authorList>
    </citation>
    <scope>NUCLEOTIDE SEQUENCE</scope>
</reference>
<dbReference type="AlphaFoldDB" id="A0A9N9TQ30"/>
<protein>
    <submittedName>
        <fullName evidence="2">Uncharacterized protein</fullName>
    </submittedName>
</protein>
<accession>A0A9N9TQ30</accession>
<keyword evidence="1" id="KW-1133">Transmembrane helix</keyword>
<dbReference type="Proteomes" id="UP001153712">
    <property type="component" value="Chromosome 5"/>
</dbReference>
<dbReference type="OrthoDB" id="6764282at2759"/>
<feature type="transmembrane region" description="Helical" evidence="1">
    <location>
        <begin position="67"/>
        <end position="88"/>
    </location>
</feature>
<feature type="transmembrane region" description="Helical" evidence="1">
    <location>
        <begin position="41"/>
        <end position="61"/>
    </location>
</feature>
<keyword evidence="1" id="KW-0812">Transmembrane</keyword>
<gene>
    <name evidence="2" type="ORF">PHYEVI_LOCUS8753</name>
</gene>
<keyword evidence="1" id="KW-0472">Membrane</keyword>
<evidence type="ECO:0000313" key="2">
    <source>
        <dbReference type="EMBL" id="CAG9862438.1"/>
    </source>
</evidence>
<name>A0A9N9TQ30_PHYSR</name>
<keyword evidence="3" id="KW-1185">Reference proteome</keyword>